<gene>
    <name evidence="2" type="ORF">DERYTH_LOCUS18916</name>
</gene>
<protein>
    <submittedName>
        <fullName evidence="2">24597_t:CDS:1</fullName>
    </submittedName>
</protein>
<dbReference type="EMBL" id="CAJVPY010019919">
    <property type="protein sequence ID" value="CAG8773421.1"/>
    <property type="molecule type" value="Genomic_DNA"/>
</dbReference>
<accession>A0A9N9JF79</accession>
<evidence type="ECO:0000313" key="3">
    <source>
        <dbReference type="Proteomes" id="UP000789405"/>
    </source>
</evidence>
<name>A0A9N9JF79_9GLOM</name>
<evidence type="ECO:0000256" key="1">
    <source>
        <dbReference type="SAM" id="MobiDB-lite"/>
    </source>
</evidence>
<dbReference type="OrthoDB" id="2439252at2759"/>
<comment type="caution">
    <text evidence="2">The sequence shown here is derived from an EMBL/GenBank/DDBJ whole genome shotgun (WGS) entry which is preliminary data.</text>
</comment>
<keyword evidence="3" id="KW-1185">Reference proteome</keyword>
<proteinExistence type="predicted"/>
<evidence type="ECO:0000313" key="2">
    <source>
        <dbReference type="EMBL" id="CAG8773421.1"/>
    </source>
</evidence>
<dbReference type="AlphaFoldDB" id="A0A9N9JF79"/>
<reference evidence="2" key="1">
    <citation type="submission" date="2021-06" db="EMBL/GenBank/DDBJ databases">
        <authorList>
            <person name="Kallberg Y."/>
            <person name="Tangrot J."/>
            <person name="Rosling A."/>
        </authorList>
    </citation>
    <scope>NUCLEOTIDE SEQUENCE</scope>
    <source>
        <strain evidence="2">MA453B</strain>
    </source>
</reference>
<organism evidence="2 3">
    <name type="scientific">Dentiscutata erythropus</name>
    <dbReference type="NCBI Taxonomy" id="1348616"/>
    <lineage>
        <taxon>Eukaryota</taxon>
        <taxon>Fungi</taxon>
        <taxon>Fungi incertae sedis</taxon>
        <taxon>Mucoromycota</taxon>
        <taxon>Glomeromycotina</taxon>
        <taxon>Glomeromycetes</taxon>
        <taxon>Diversisporales</taxon>
        <taxon>Gigasporaceae</taxon>
        <taxon>Dentiscutata</taxon>
    </lineage>
</organism>
<dbReference type="Proteomes" id="UP000789405">
    <property type="component" value="Unassembled WGS sequence"/>
</dbReference>
<feature type="region of interest" description="Disordered" evidence="1">
    <location>
        <begin position="1"/>
        <end position="21"/>
    </location>
</feature>
<sequence>MPETSKQEESELDYELQDKTTNDNDDVSLLLEDLSAETDLVIQELLNNIKEYIQMINQPVTTEDILTDEGIIEIAVEALEKVIKYQEGLDVGKGFNENELIILRKKLKE</sequence>